<feature type="region of interest" description="Disordered" evidence="2">
    <location>
        <begin position="136"/>
        <end position="175"/>
    </location>
</feature>
<keyword evidence="5" id="KW-1185">Reference proteome</keyword>
<dbReference type="InterPro" id="IPR014027">
    <property type="entry name" value="UDP-Glc/GDP-Man_DH_C"/>
</dbReference>
<dbReference type="Proteomes" id="UP001276659">
    <property type="component" value="Unassembled WGS sequence"/>
</dbReference>
<dbReference type="GO" id="GO:0005634">
    <property type="term" value="C:nucleus"/>
    <property type="evidence" value="ECO:0007669"/>
    <property type="project" value="TreeGrafter"/>
</dbReference>
<dbReference type="Pfam" id="PF03720">
    <property type="entry name" value="UDPG_MGDP_dh_C"/>
    <property type="match status" value="1"/>
</dbReference>
<evidence type="ECO:0000259" key="3">
    <source>
        <dbReference type="SMART" id="SM00984"/>
    </source>
</evidence>
<dbReference type="Gene3D" id="3.40.50.720">
    <property type="entry name" value="NAD(P)-binding Rossmann-like Domain"/>
    <property type="match status" value="1"/>
</dbReference>
<comment type="catalytic activity">
    <reaction evidence="1">
        <text>UDP-alpha-D-glucose + 2 NAD(+) + H2O = UDP-alpha-D-glucuronate + 2 NADH + 3 H(+)</text>
        <dbReference type="Rhea" id="RHEA:23596"/>
        <dbReference type="ChEBI" id="CHEBI:15377"/>
        <dbReference type="ChEBI" id="CHEBI:15378"/>
        <dbReference type="ChEBI" id="CHEBI:57540"/>
        <dbReference type="ChEBI" id="CHEBI:57945"/>
        <dbReference type="ChEBI" id="CHEBI:58052"/>
        <dbReference type="ChEBI" id="CHEBI:58885"/>
        <dbReference type="EC" id="1.1.1.22"/>
    </reaction>
</comment>
<dbReference type="GO" id="GO:0003979">
    <property type="term" value="F:UDP-glucose 6-dehydrogenase activity"/>
    <property type="evidence" value="ECO:0007669"/>
    <property type="project" value="UniProtKB-EC"/>
</dbReference>
<dbReference type="InterPro" id="IPR036220">
    <property type="entry name" value="UDP-Glc/GDP-Man_DH_C_sf"/>
</dbReference>
<feature type="domain" description="UDP-glucose/GDP-mannose dehydrogenase C-terminal" evidence="3">
    <location>
        <begin position="66"/>
        <end position="133"/>
    </location>
</feature>
<proteinExistence type="predicted"/>
<reference evidence="4" key="1">
    <citation type="submission" date="2022-11" db="EMBL/GenBank/DDBJ databases">
        <title>Chromosomal genome sequence assembly and mating type (MAT) locus characterization of the leprose asexual lichenized fungus Lepraria neglecta (Nyl.) Erichsen.</title>
        <authorList>
            <person name="Allen J.L."/>
            <person name="Pfeffer B."/>
        </authorList>
    </citation>
    <scope>NUCLEOTIDE SEQUENCE</scope>
    <source>
        <strain evidence="4">Allen 5258</strain>
    </source>
</reference>
<feature type="compositionally biased region" description="Polar residues" evidence="2">
    <location>
        <begin position="136"/>
        <end position="169"/>
    </location>
</feature>
<accession>A0AAD9ZFE4</accession>
<comment type="caution">
    <text evidence="4">The sequence shown here is derived from an EMBL/GenBank/DDBJ whole genome shotgun (WGS) entry which is preliminary data.</text>
</comment>
<dbReference type="PANTHER" id="PTHR11374:SF3">
    <property type="entry name" value="UDP-GLUCOSE 6-DEHYDROGENASE"/>
    <property type="match status" value="1"/>
</dbReference>
<dbReference type="AlphaFoldDB" id="A0AAD9ZFE4"/>
<name>A0AAD9ZFE4_9LECA</name>
<dbReference type="PANTHER" id="PTHR11374">
    <property type="entry name" value="UDP-GLUCOSE DEHYDROGENASE/UDP-MANNAC DEHYDROGENASE"/>
    <property type="match status" value="1"/>
</dbReference>
<dbReference type="SUPFAM" id="SSF52413">
    <property type="entry name" value="UDP-glucose/GDP-mannose dehydrogenase C-terminal domain"/>
    <property type="match status" value="1"/>
</dbReference>
<dbReference type="EMBL" id="JASNWA010000004">
    <property type="protein sequence ID" value="KAK3177140.1"/>
    <property type="molecule type" value="Genomic_DNA"/>
</dbReference>
<dbReference type="InterPro" id="IPR028356">
    <property type="entry name" value="UDPglc_DH_euk"/>
</dbReference>
<sequence length="239" mass="27454">MRSNRCRHRRGILCLWLRQSNRFTNAEVIVAAYWRSVIDINEYQKDRFIKRIVACLFRTLTNKKVAILAYAYKKDTGDMRESAAISIVNNLLSENAEVSIYDPKVEEEAIWLSLKEGNVDFKRIKTRVTICSSNKSEKANMSTDDEPNLTSEEVQSSLKRWQPKSSSPLSKVHTDPELLRPLTDKAEEGKRLDWTHIARLMRRPMSVFGGRNVVDVAKLEQLGFYVESIGKPGVSSRMN</sequence>
<evidence type="ECO:0000313" key="4">
    <source>
        <dbReference type="EMBL" id="KAK3177140.1"/>
    </source>
</evidence>
<dbReference type="SMART" id="SM00984">
    <property type="entry name" value="UDPG_MGDP_dh_C"/>
    <property type="match status" value="1"/>
</dbReference>
<dbReference type="GO" id="GO:0051287">
    <property type="term" value="F:NAD binding"/>
    <property type="evidence" value="ECO:0007669"/>
    <property type="project" value="InterPro"/>
</dbReference>
<evidence type="ECO:0000313" key="5">
    <source>
        <dbReference type="Proteomes" id="UP001276659"/>
    </source>
</evidence>
<evidence type="ECO:0000256" key="2">
    <source>
        <dbReference type="SAM" id="MobiDB-lite"/>
    </source>
</evidence>
<dbReference type="GO" id="GO:0006024">
    <property type="term" value="P:glycosaminoglycan biosynthetic process"/>
    <property type="evidence" value="ECO:0007669"/>
    <property type="project" value="TreeGrafter"/>
</dbReference>
<organism evidence="4 5">
    <name type="scientific">Lepraria neglecta</name>
    <dbReference type="NCBI Taxonomy" id="209136"/>
    <lineage>
        <taxon>Eukaryota</taxon>
        <taxon>Fungi</taxon>
        <taxon>Dikarya</taxon>
        <taxon>Ascomycota</taxon>
        <taxon>Pezizomycotina</taxon>
        <taxon>Lecanoromycetes</taxon>
        <taxon>OSLEUM clade</taxon>
        <taxon>Lecanoromycetidae</taxon>
        <taxon>Lecanorales</taxon>
        <taxon>Lecanorineae</taxon>
        <taxon>Stereocaulaceae</taxon>
        <taxon>Lepraria</taxon>
    </lineage>
</organism>
<gene>
    <name evidence="4" type="ORF">OEA41_008468</name>
</gene>
<protein>
    <recommendedName>
        <fullName evidence="3">UDP-glucose/GDP-mannose dehydrogenase C-terminal domain-containing protein</fullName>
    </recommendedName>
</protein>
<evidence type="ECO:0000256" key="1">
    <source>
        <dbReference type="ARBA" id="ARBA00047473"/>
    </source>
</evidence>